<sequence length="71" mass="7614">MAIRSDHLGISSCSGQHNIKNTILSGSLKDNVAKPDCGVGEELPTVDPLMQEKCLDALSTQCLTKVTSWLN</sequence>
<accession>A0A1I8A8B6</accession>
<reference evidence="2" key="1">
    <citation type="submission" date="2016-11" db="UniProtKB">
        <authorList>
            <consortium name="WormBaseParasite"/>
        </authorList>
    </citation>
    <scope>IDENTIFICATION</scope>
</reference>
<protein>
    <submittedName>
        <fullName evidence="2">Ovule protein</fullName>
    </submittedName>
</protein>
<keyword evidence="1" id="KW-1185">Reference proteome</keyword>
<dbReference type="WBParaSite" id="L893_g34021.t1">
    <property type="protein sequence ID" value="L893_g34021.t1"/>
    <property type="gene ID" value="L893_g34021"/>
</dbReference>
<dbReference type="Proteomes" id="UP000095287">
    <property type="component" value="Unplaced"/>
</dbReference>
<name>A0A1I8A8B6_9BILA</name>
<evidence type="ECO:0000313" key="2">
    <source>
        <dbReference type="WBParaSite" id="L893_g34021.t1"/>
    </source>
</evidence>
<evidence type="ECO:0000313" key="1">
    <source>
        <dbReference type="Proteomes" id="UP000095287"/>
    </source>
</evidence>
<proteinExistence type="predicted"/>
<organism evidence="1 2">
    <name type="scientific">Steinernema glaseri</name>
    <dbReference type="NCBI Taxonomy" id="37863"/>
    <lineage>
        <taxon>Eukaryota</taxon>
        <taxon>Metazoa</taxon>
        <taxon>Ecdysozoa</taxon>
        <taxon>Nematoda</taxon>
        <taxon>Chromadorea</taxon>
        <taxon>Rhabditida</taxon>
        <taxon>Tylenchina</taxon>
        <taxon>Panagrolaimomorpha</taxon>
        <taxon>Strongyloidoidea</taxon>
        <taxon>Steinernematidae</taxon>
        <taxon>Steinernema</taxon>
    </lineage>
</organism>
<dbReference type="AlphaFoldDB" id="A0A1I8A8B6"/>